<reference evidence="3 4" key="1">
    <citation type="journal article" date="2018" name="Front. Microbiol.">
        <title>Novel Insights Into Bacterial Dimethylsulfoniopropionate Catabolism in the East China Sea.</title>
        <authorList>
            <person name="Liu J."/>
            <person name="Liu J."/>
            <person name="Zhang S.H."/>
            <person name="Liang J."/>
            <person name="Lin H."/>
            <person name="Song D."/>
            <person name="Yang G.P."/>
            <person name="Todd J.D."/>
            <person name="Zhang X.H."/>
        </authorList>
    </citation>
    <scope>NUCLEOTIDE SEQUENCE [LARGE SCALE GENOMIC DNA]</scope>
    <source>
        <strain evidence="3 4">ZYFD042</strain>
    </source>
</reference>
<evidence type="ECO:0000313" key="3">
    <source>
        <dbReference type="EMBL" id="RWR22349.1"/>
    </source>
</evidence>
<evidence type="ECO:0000256" key="1">
    <source>
        <dbReference type="SAM" id="MobiDB-lite"/>
    </source>
</evidence>
<organism evidence="3 4">
    <name type="scientific">Microbacterium enclense</name>
    <dbReference type="NCBI Taxonomy" id="993073"/>
    <lineage>
        <taxon>Bacteria</taxon>
        <taxon>Bacillati</taxon>
        <taxon>Actinomycetota</taxon>
        <taxon>Actinomycetes</taxon>
        <taxon>Micrococcales</taxon>
        <taxon>Microbacteriaceae</taxon>
        <taxon>Microbacterium</taxon>
    </lineage>
</organism>
<feature type="transmembrane region" description="Helical" evidence="2">
    <location>
        <begin position="116"/>
        <end position="136"/>
    </location>
</feature>
<comment type="caution">
    <text evidence="3">The sequence shown here is derived from an EMBL/GenBank/DDBJ whole genome shotgun (WGS) entry which is preliminary data.</text>
</comment>
<evidence type="ECO:0000313" key="4">
    <source>
        <dbReference type="Proteomes" id="UP000285970"/>
    </source>
</evidence>
<feature type="region of interest" description="Disordered" evidence="1">
    <location>
        <begin position="145"/>
        <end position="165"/>
    </location>
</feature>
<dbReference type="Pfam" id="PF11377">
    <property type="entry name" value="DUF3180"/>
    <property type="match status" value="1"/>
</dbReference>
<proteinExistence type="predicted"/>
<keyword evidence="2" id="KW-1133">Transmembrane helix</keyword>
<dbReference type="OrthoDB" id="5125751at2"/>
<gene>
    <name evidence="3" type="ORF">D8Y23_02105</name>
</gene>
<protein>
    <submittedName>
        <fullName evidence="3">DUF3180 domain-containing protein</fullName>
    </submittedName>
</protein>
<sequence length="165" mass="16571">MKRTGATILIAAALAGLVVGFLVDAVLTSAGRPTFVPAASLPTVLVLLGVVIVVAAVPVFRASRGRTPRRIDPFRALRIAMLAKASSLVGAAAAGFALGLLAFVFTRPFTPSIGSLGSIIATAVCGILLVAAGLVAEQLCTIRKDDDDEHPGSSGARPDAGPSAG</sequence>
<dbReference type="EMBL" id="RBZY01000005">
    <property type="protein sequence ID" value="RWR22349.1"/>
    <property type="molecule type" value="Genomic_DNA"/>
</dbReference>
<name>A0A443JPE3_9MICO</name>
<feature type="transmembrane region" description="Helical" evidence="2">
    <location>
        <begin position="35"/>
        <end position="60"/>
    </location>
</feature>
<feature type="transmembrane region" description="Helical" evidence="2">
    <location>
        <begin position="81"/>
        <end position="104"/>
    </location>
</feature>
<evidence type="ECO:0000256" key="2">
    <source>
        <dbReference type="SAM" id="Phobius"/>
    </source>
</evidence>
<dbReference type="Proteomes" id="UP000285970">
    <property type="component" value="Unassembled WGS sequence"/>
</dbReference>
<dbReference type="AlphaFoldDB" id="A0A443JPE3"/>
<dbReference type="InterPro" id="IPR021517">
    <property type="entry name" value="DUF3180"/>
</dbReference>
<dbReference type="RefSeq" id="WP_128216520.1">
    <property type="nucleotide sequence ID" value="NZ_RBZY01000005.1"/>
</dbReference>
<keyword evidence="2" id="KW-0812">Transmembrane</keyword>
<keyword evidence="2" id="KW-0472">Membrane</keyword>
<accession>A0A443JPE3</accession>